<dbReference type="InterPro" id="IPR009409">
    <property type="entry name" value="DUF1059"/>
</dbReference>
<gene>
    <name evidence="1" type="ORF">HSB1_03610</name>
</gene>
<accession>J2ZKS3</accession>
<dbReference type="Proteomes" id="UP000007813">
    <property type="component" value="Unassembled WGS sequence"/>
</dbReference>
<evidence type="ECO:0000313" key="2">
    <source>
        <dbReference type="Proteomes" id="UP000007813"/>
    </source>
</evidence>
<name>J2ZKS3_9EURY</name>
<dbReference type="Pfam" id="PF06348">
    <property type="entry name" value="DUF1059"/>
    <property type="match status" value="1"/>
</dbReference>
<organism evidence="1 2">
    <name type="scientific">Halogranum salarium B-1</name>
    <dbReference type="NCBI Taxonomy" id="1210908"/>
    <lineage>
        <taxon>Archaea</taxon>
        <taxon>Methanobacteriati</taxon>
        <taxon>Methanobacteriota</taxon>
        <taxon>Stenosarchaea group</taxon>
        <taxon>Halobacteria</taxon>
        <taxon>Halobacteriales</taxon>
        <taxon>Haloferacaceae</taxon>
    </lineage>
</organism>
<dbReference type="AlphaFoldDB" id="J2ZKS3"/>
<sequence>MPCRPDCSFVVESDDDEQLVAVMLEHMWDAHRIAIDPEDLREMISGVPTERRRGRRNSRRVP</sequence>
<reference evidence="1 2" key="1">
    <citation type="journal article" date="2012" name="J. Bacteriol.">
        <title>Draft Genome Sequence of the Extremely Halophilic Archaeon Halogranum salarium B-1T.</title>
        <authorList>
            <person name="Kim K.K."/>
            <person name="Lee K.C."/>
            <person name="Lee J.S."/>
        </authorList>
    </citation>
    <scope>NUCLEOTIDE SEQUENCE [LARGE SCALE GENOMIC DNA]</scope>
    <source>
        <strain evidence="1 2">B-1</strain>
    </source>
</reference>
<evidence type="ECO:0008006" key="3">
    <source>
        <dbReference type="Google" id="ProtNLM"/>
    </source>
</evidence>
<evidence type="ECO:0000313" key="1">
    <source>
        <dbReference type="EMBL" id="EJN61320.1"/>
    </source>
</evidence>
<comment type="caution">
    <text evidence="1">The sequence shown here is derived from an EMBL/GenBank/DDBJ whole genome shotgun (WGS) entry which is preliminary data.</text>
</comment>
<proteinExistence type="predicted"/>
<dbReference type="EMBL" id="ALJD01000002">
    <property type="protein sequence ID" value="EJN61320.1"/>
    <property type="molecule type" value="Genomic_DNA"/>
</dbReference>
<protein>
    <recommendedName>
        <fullName evidence="3">DUF1059 domain-containing protein</fullName>
    </recommendedName>
</protein>